<dbReference type="InterPro" id="IPR025877">
    <property type="entry name" value="MobA-like_NTP_Trfase"/>
</dbReference>
<comment type="caution">
    <text evidence="8">Lacks conserved residue(s) required for the propagation of feature annotation.</text>
</comment>
<keyword evidence="3 8" id="KW-0479">Metal-binding</keyword>
<comment type="subcellular location">
    <subcellularLocation>
        <location evidence="8">Cytoplasm</location>
    </subcellularLocation>
</comment>
<dbReference type="CDD" id="cd02503">
    <property type="entry name" value="MobA"/>
    <property type="match status" value="1"/>
</dbReference>
<protein>
    <recommendedName>
        <fullName evidence="8">Molybdenum cofactor guanylyltransferase</fullName>
        <shortName evidence="8">MoCo guanylyltransferase</shortName>
        <ecNumber evidence="8">2.7.7.77</ecNumber>
    </recommendedName>
    <alternativeName>
        <fullName evidence="8">GTP:molybdopterin guanylyltransferase</fullName>
    </alternativeName>
    <alternativeName>
        <fullName evidence="8">Mo-MPT guanylyltransferase</fullName>
    </alternativeName>
    <alternativeName>
        <fullName evidence="8">Molybdopterin guanylyltransferase</fullName>
    </alternativeName>
    <alternativeName>
        <fullName evidence="8">Molybdopterin-guanine dinucleotide synthase</fullName>
        <shortName evidence="8">MGD synthase</shortName>
    </alternativeName>
</protein>
<gene>
    <name evidence="8 10" type="primary">mobA</name>
    <name evidence="10" type="ORF">WG219_12620</name>
</gene>
<keyword evidence="11" id="KW-1185">Reference proteome</keyword>
<dbReference type="EC" id="2.7.7.77" evidence="8"/>
<dbReference type="InterPro" id="IPR013482">
    <property type="entry name" value="Molybde_CF_guanTrfase"/>
</dbReference>
<dbReference type="PANTHER" id="PTHR19136">
    <property type="entry name" value="MOLYBDENUM COFACTOR GUANYLYLTRANSFERASE"/>
    <property type="match status" value="1"/>
</dbReference>
<feature type="domain" description="MobA-like NTP transferase" evidence="9">
    <location>
        <begin position="11"/>
        <end position="166"/>
    </location>
</feature>
<name>A0ABZ2RHL1_ECTME</name>
<keyword evidence="10" id="KW-0548">Nucleotidyltransferase</keyword>
<feature type="binding site" evidence="8">
    <location>
        <position position="102"/>
    </location>
    <ligand>
        <name>GTP</name>
        <dbReference type="ChEBI" id="CHEBI:37565"/>
    </ligand>
</feature>
<dbReference type="PANTHER" id="PTHR19136:SF81">
    <property type="entry name" value="MOLYBDENUM COFACTOR GUANYLYLTRANSFERASE"/>
    <property type="match status" value="1"/>
</dbReference>
<dbReference type="Proteomes" id="UP001476583">
    <property type="component" value="Chromosome"/>
</dbReference>
<evidence type="ECO:0000313" key="11">
    <source>
        <dbReference type="Proteomes" id="UP001476583"/>
    </source>
</evidence>
<keyword evidence="7 8" id="KW-0501">Molybdenum cofactor biosynthesis</keyword>
<accession>A0ABZ2RHL1</accession>
<keyword evidence="4 8" id="KW-0547">Nucleotide-binding</keyword>
<evidence type="ECO:0000256" key="6">
    <source>
        <dbReference type="ARBA" id="ARBA00023134"/>
    </source>
</evidence>
<dbReference type="InterPro" id="IPR029044">
    <property type="entry name" value="Nucleotide-diphossugar_trans"/>
</dbReference>
<sequence length="191" mass="21369">MPDQLTPFSILILAGGRGQRMGGQDKGLIHWQGRPMIEWVHGVVRPLTDDLIISCNRNAEPYSVYADRLFADDDATFEGPLAGIRAGLRNARHSQLLVLPCDAPRVDQTLIEEIISRCGQHPVIVKSGGWIEPLFCLIPTLLNNDLELQWRSGQRSPQRWLSSHAPVFIECPTDDPRLSNFNTPQSLLVVK</sequence>
<feature type="binding site" evidence="8">
    <location>
        <begin position="13"/>
        <end position="15"/>
    </location>
    <ligand>
        <name>GTP</name>
        <dbReference type="ChEBI" id="CHEBI:37565"/>
    </ligand>
</feature>
<keyword evidence="5 8" id="KW-0460">Magnesium</keyword>
<keyword evidence="6 8" id="KW-0342">GTP-binding</keyword>
<keyword evidence="2 8" id="KW-0808">Transferase</keyword>
<dbReference type="Pfam" id="PF12804">
    <property type="entry name" value="NTP_transf_3"/>
    <property type="match status" value="1"/>
</dbReference>
<organism evidence="10 11">
    <name type="scientific">Ectopseudomonas mendocina</name>
    <name type="common">Pseudomonas mendocina</name>
    <dbReference type="NCBI Taxonomy" id="300"/>
    <lineage>
        <taxon>Bacteria</taxon>
        <taxon>Pseudomonadati</taxon>
        <taxon>Pseudomonadota</taxon>
        <taxon>Gammaproteobacteria</taxon>
        <taxon>Pseudomonadales</taxon>
        <taxon>Pseudomonadaceae</taxon>
        <taxon>Ectopseudomonas</taxon>
    </lineage>
</organism>
<evidence type="ECO:0000256" key="2">
    <source>
        <dbReference type="ARBA" id="ARBA00022679"/>
    </source>
</evidence>
<feature type="binding site" evidence="8">
    <location>
        <position position="102"/>
    </location>
    <ligand>
        <name>Mg(2+)</name>
        <dbReference type="ChEBI" id="CHEBI:18420"/>
    </ligand>
</feature>
<dbReference type="HAMAP" id="MF_00316">
    <property type="entry name" value="MobA"/>
    <property type="match status" value="1"/>
</dbReference>
<evidence type="ECO:0000256" key="4">
    <source>
        <dbReference type="ARBA" id="ARBA00022741"/>
    </source>
</evidence>
<evidence type="ECO:0000256" key="3">
    <source>
        <dbReference type="ARBA" id="ARBA00022723"/>
    </source>
</evidence>
<comment type="similarity">
    <text evidence="8">Belongs to the MobA family.</text>
</comment>
<evidence type="ECO:0000313" key="10">
    <source>
        <dbReference type="EMBL" id="WXL24186.1"/>
    </source>
</evidence>
<dbReference type="GO" id="GO:0061603">
    <property type="term" value="F:molybdenum cofactor guanylyltransferase activity"/>
    <property type="evidence" value="ECO:0007669"/>
    <property type="project" value="UniProtKB-EC"/>
</dbReference>
<comment type="catalytic activity">
    <reaction evidence="8">
        <text>Mo-molybdopterin + GTP + H(+) = Mo-molybdopterin guanine dinucleotide + diphosphate</text>
        <dbReference type="Rhea" id="RHEA:34243"/>
        <dbReference type="ChEBI" id="CHEBI:15378"/>
        <dbReference type="ChEBI" id="CHEBI:33019"/>
        <dbReference type="ChEBI" id="CHEBI:37565"/>
        <dbReference type="ChEBI" id="CHEBI:71302"/>
        <dbReference type="ChEBI" id="CHEBI:71310"/>
        <dbReference type="EC" id="2.7.7.77"/>
    </reaction>
</comment>
<reference evidence="10 11" key="1">
    <citation type="submission" date="2024-03" db="EMBL/GenBank/DDBJ databases">
        <title>Complete genome of BD2.</title>
        <authorList>
            <person name="Cao G."/>
        </authorList>
    </citation>
    <scope>NUCLEOTIDE SEQUENCE [LARGE SCALE GENOMIC DNA]</scope>
    <source>
        <strain evidence="10 11">BD2</strain>
    </source>
</reference>
<dbReference type="SUPFAM" id="SSF53448">
    <property type="entry name" value="Nucleotide-diphospho-sugar transferases"/>
    <property type="match status" value="1"/>
</dbReference>
<evidence type="ECO:0000256" key="7">
    <source>
        <dbReference type="ARBA" id="ARBA00023150"/>
    </source>
</evidence>
<dbReference type="EMBL" id="CP148074">
    <property type="protein sequence ID" value="WXL24186.1"/>
    <property type="molecule type" value="Genomic_DNA"/>
</dbReference>
<comment type="function">
    <text evidence="8">Transfers a GMP moiety from GTP to Mo-molybdopterin (Mo-MPT) cofactor (Moco or molybdenum cofactor) to form Mo-molybdopterin guanine dinucleotide (Mo-MGD) cofactor.</text>
</comment>
<feature type="binding site" evidence="8">
    <location>
        <position position="72"/>
    </location>
    <ligand>
        <name>GTP</name>
        <dbReference type="ChEBI" id="CHEBI:37565"/>
    </ligand>
</feature>
<comment type="cofactor">
    <cofactor evidence="8">
        <name>Mg(2+)</name>
        <dbReference type="ChEBI" id="CHEBI:18420"/>
    </cofactor>
</comment>
<evidence type="ECO:0000259" key="9">
    <source>
        <dbReference type="Pfam" id="PF12804"/>
    </source>
</evidence>
<feature type="binding site" evidence="8">
    <location>
        <position position="26"/>
    </location>
    <ligand>
        <name>GTP</name>
        <dbReference type="ChEBI" id="CHEBI:37565"/>
    </ligand>
</feature>
<comment type="subunit">
    <text evidence="8">Monomer.</text>
</comment>
<evidence type="ECO:0000256" key="5">
    <source>
        <dbReference type="ARBA" id="ARBA00022842"/>
    </source>
</evidence>
<dbReference type="Gene3D" id="3.90.550.10">
    <property type="entry name" value="Spore Coat Polysaccharide Biosynthesis Protein SpsA, Chain A"/>
    <property type="match status" value="1"/>
</dbReference>
<evidence type="ECO:0000256" key="1">
    <source>
        <dbReference type="ARBA" id="ARBA00022490"/>
    </source>
</evidence>
<dbReference type="NCBIfam" id="TIGR02665">
    <property type="entry name" value="molyb_mobA"/>
    <property type="match status" value="1"/>
</dbReference>
<evidence type="ECO:0000256" key="8">
    <source>
        <dbReference type="HAMAP-Rule" id="MF_00316"/>
    </source>
</evidence>
<keyword evidence="1 8" id="KW-0963">Cytoplasm</keyword>
<comment type="domain">
    <text evidence="8">The N-terminal domain determines nucleotide recognition and specific binding, while the C-terminal domain determines the specific binding to the target protein.</text>
</comment>
<proteinExistence type="inferred from homology"/>